<evidence type="ECO:0000313" key="2">
    <source>
        <dbReference type="Proteomes" id="UP001153069"/>
    </source>
</evidence>
<name>A0A9N8F2W0_9STRA</name>
<dbReference type="EMBL" id="CAICTM010003852">
    <property type="protein sequence ID" value="CAB9531692.1"/>
    <property type="molecule type" value="Genomic_DNA"/>
</dbReference>
<proteinExistence type="predicted"/>
<keyword evidence="2" id="KW-1185">Reference proteome</keyword>
<dbReference type="Proteomes" id="UP001153069">
    <property type="component" value="Unassembled WGS sequence"/>
</dbReference>
<gene>
    <name evidence="1" type="ORF">SEMRO_3854_G351461.1</name>
</gene>
<organism evidence="1 2">
    <name type="scientific">Seminavis robusta</name>
    <dbReference type="NCBI Taxonomy" id="568900"/>
    <lineage>
        <taxon>Eukaryota</taxon>
        <taxon>Sar</taxon>
        <taxon>Stramenopiles</taxon>
        <taxon>Ochrophyta</taxon>
        <taxon>Bacillariophyta</taxon>
        <taxon>Bacillariophyceae</taxon>
        <taxon>Bacillariophycidae</taxon>
        <taxon>Naviculales</taxon>
        <taxon>Naviculaceae</taxon>
        <taxon>Seminavis</taxon>
    </lineage>
</organism>
<evidence type="ECO:0000313" key="1">
    <source>
        <dbReference type="EMBL" id="CAB9531692.1"/>
    </source>
</evidence>
<reference evidence="1" key="1">
    <citation type="submission" date="2020-06" db="EMBL/GenBank/DDBJ databases">
        <authorList>
            <consortium name="Plant Systems Biology data submission"/>
        </authorList>
    </citation>
    <scope>NUCLEOTIDE SEQUENCE</scope>
    <source>
        <strain evidence="1">D6</strain>
    </source>
</reference>
<protein>
    <submittedName>
        <fullName evidence="1">Uncharacterized protein</fullName>
    </submittedName>
</protein>
<comment type="caution">
    <text evidence="1">The sequence shown here is derived from an EMBL/GenBank/DDBJ whole genome shotgun (WGS) entry which is preliminary data.</text>
</comment>
<sequence>MTTMANSIANRVPMSSGQVQVYLQEHYGVPIVLREQGETNIKCPYCLKLYEHGLQTGHHVAGCDDCDRFNGIGIVVGERYFVPNYGYTIFLYKERAGVNELVVHEMS</sequence>
<accession>A0A9N8F2W0</accession>
<dbReference type="AlphaFoldDB" id="A0A9N8F2W0"/>